<proteinExistence type="predicted"/>
<feature type="compositionally biased region" description="Basic and acidic residues" evidence="1">
    <location>
        <begin position="72"/>
        <end position="92"/>
    </location>
</feature>
<keyword evidence="3" id="KW-1185">Reference proteome</keyword>
<protein>
    <submittedName>
        <fullName evidence="2">Uncharacterized protein</fullName>
    </submittedName>
</protein>
<evidence type="ECO:0000313" key="3">
    <source>
        <dbReference type="Proteomes" id="UP000233551"/>
    </source>
</evidence>
<feature type="region of interest" description="Disordered" evidence="1">
    <location>
        <begin position="1"/>
        <end position="52"/>
    </location>
</feature>
<organism evidence="2 3">
    <name type="scientific">Punica granatum</name>
    <name type="common">Pomegranate</name>
    <dbReference type="NCBI Taxonomy" id="22663"/>
    <lineage>
        <taxon>Eukaryota</taxon>
        <taxon>Viridiplantae</taxon>
        <taxon>Streptophyta</taxon>
        <taxon>Embryophyta</taxon>
        <taxon>Tracheophyta</taxon>
        <taxon>Spermatophyta</taxon>
        <taxon>Magnoliopsida</taxon>
        <taxon>eudicotyledons</taxon>
        <taxon>Gunneridae</taxon>
        <taxon>Pentapetalae</taxon>
        <taxon>rosids</taxon>
        <taxon>malvids</taxon>
        <taxon>Myrtales</taxon>
        <taxon>Lythraceae</taxon>
        <taxon>Punica</taxon>
    </lineage>
</organism>
<evidence type="ECO:0000313" key="2">
    <source>
        <dbReference type="EMBL" id="PKI39117.1"/>
    </source>
</evidence>
<reference evidence="2 3" key="1">
    <citation type="submission" date="2017-11" db="EMBL/GenBank/DDBJ databases">
        <title>De-novo sequencing of pomegranate (Punica granatum L.) genome.</title>
        <authorList>
            <person name="Akparov Z."/>
            <person name="Amiraslanov A."/>
            <person name="Hajiyeva S."/>
            <person name="Abbasov M."/>
            <person name="Kaur K."/>
            <person name="Hamwieh A."/>
            <person name="Solovyev V."/>
            <person name="Salamov A."/>
            <person name="Braich B."/>
            <person name="Kosarev P."/>
            <person name="Mahmoud A."/>
            <person name="Hajiyev E."/>
            <person name="Babayeva S."/>
            <person name="Izzatullayeva V."/>
            <person name="Mammadov A."/>
            <person name="Mammadov A."/>
            <person name="Sharifova S."/>
            <person name="Ojaghi J."/>
            <person name="Eynullazada K."/>
            <person name="Bayramov B."/>
            <person name="Abdulazimova A."/>
            <person name="Shahmuradov I."/>
        </authorList>
    </citation>
    <scope>NUCLEOTIDE SEQUENCE [LARGE SCALE GENOMIC DNA]</scope>
    <source>
        <strain evidence="3">cv. AG2017</strain>
        <tissue evidence="2">Leaf</tissue>
    </source>
</reference>
<feature type="compositionally biased region" description="Basic and acidic residues" evidence="1">
    <location>
        <begin position="100"/>
        <end position="127"/>
    </location>
</feature>
<sequence length="171" mass="18811">MRRAMPRRLTAWGKAVSNQETKNSTAAPDMCAIGPSQARDTEREGENEGHCCMGKEKGRKLLVCGGGDEQEGVERKGRSREIGGGARDRGENVRGWSKQEVLEEGGHGHGKAELFREGGKEKTKDQDGADQSEGMAVMRGWQRGDEDPQMIRLLVKVMEPEMVGLVMGMLR</sequence>
<feature type="region of interest" description="Disordered" evidence="1">
    <location>
        <begin position="67"/>
        <end position="143"/>
    </location>
</feature>
<accession>A0A2I0I578</accession>
<dbReference type="AlphaFoldDB" id="A0A2I0I578"/>
<feature type="compositionally biased region" description="Polar residues" evidence="1">
    <location>
        <begin position="16"/>
        <end position="26"/>
    </location>
</feature>
<dbReference type="EMBL" id="PGOL01003897">
    <property type="protein sequence ID" value="PKI39117.1"/>
    <property type="molecule type" value="Genomic_DNA"/>
</dbReference>
<name>A0A2I0I578_PUNGR</name>
<comment type="caution">
    <text evidence="2">The sequence shown here is derived from an EMBL/GenBank/DDBJ whole genome shotgun (WGS) entry which is preliminary data.</text>
</comment>
<evidence type="ECO:0000256" key="1">
    <source>
        <dbReference type="SAM" id="MobiDB-lite"/>
    </source>
</evidence>
<gene>
    <name evidence="2" type="ORF">CRG98_040493</name>
</gene>
<dbReference type="Proteomes" id="UP000233551">
    <property type="component" value="Unassembled WGS sequence"/>
</dbReference>
<feature type="compositionally biased region" description="Basic and acidic residues" evidence="1">
    <location>
        <begin position="39"/>
        <end position="52"/>
    </location>
</feature>